<sequence length="70" mass="8127">MQLLLNILEQSIMFNMILSKLYFVEYGILTPKNSEVNSINSCIINLYPRQEIEYLSTNSINNILESNINN</sequence>
<accession>A0A9N9J7L1</accession>
<name>A0A9N9J7L1_9GLOM</name>
<evidence type="ECO:0000313" key="2">
    <source>
        <dbReference type="Proteomes" id="UP000789759"/>
    </source>
</evidence>
<dbReference type="EMBL" id="CAJVQA010020833">
    <property type="protein sequence ID" value="CAG8765813.1"/>
    <property type="molecule type" value="Genomic_DNA"/>
</dbReference>
<dbReference type="Proteomes" id="UP000789759">
    <property type="component" value="Unassembled WGS sequence"/>
</dbReference>
<reference evidence="1" key="1">
    <citation type="submission" date="2021-06" db="EMBL/GenBank/DDBJ databases">
        <authorList>
            <person name="Kallberg Y."/>
            <person name="Tangrot J."/>
            <person name="Rosling A."/>
        </authorList>
    </citation>
    <scope>NUCLEOTIDE SEQUENCE</scope>
    <source>
        <strain evidence="1">FL966</strain>
    </source>
</reference>
<proteinExistence type="predicted"/>
<gene>
    <name evidence="1" type="ORF">CPELLU_LOCUS15584</name>
</gene>
<dbReference type="AlphaFoldDB" id="A0A9N9J7L1"/>
<comment type="caution">
    <text evidence="1">The sequence shown here is derived from an EMBL/GenBank/DDBJ whole genome shotgun (WGS) entry which is preliminary data.</text>
</comment>
<protein>
    <submittedName>
        <fullName evidence="1">19285_t:CDS:1</fullName>
    </submittedName>
</protein>
<evidence type="ECO:0000313" key="1">
    <source>
        <dbReference type="EMBL" id="CAG8765813.1"/>
    </source>
</evidence>
<keyword evidence="2" id="KW-1185">Reference proteome</keyword>
<organism evidence="1 2">
    <name type="scientific">Cetraspora pellucida</name>
    <dbReference type="NCBI Taxonomy" id="1433469"/>
    <lineage>
        <taxon>Eukaryota</taxon>
        <taxon>Fungi</taxon>
        <taxon>Fungi incertae sedis</taxon>
        <taxon>Mucoromycota</taxon>
        <taxon>Glomeromycotina</taxon>
        <taxon>Glomeromycetes</taxon>
        <taxon>Diversisporales</taxon>
        <taxon>Gigasporaceae</taxon>
        <taxon>Cetraspora</taxon>
    </lineage>
</organism>